<dbReference type="Pfam" id="PF00724">
    <property type="entry name" value="Oxidored_FMN"/>
    <property type="match status" value="1"/>
</dbReference>
<reference evidence="7 8" key="1">
    <citation type="submission" date="2016-06" db="EMBL/GenBank/DDBJ databases">
        <title>Living apart together: crosstalk between the core and supernumerary genomes in a fungal plant pathogen.</title>
        <authorList>
            <person name="Vanheule A."/>
            <person name="Audenaert K."/>
            <person name="Warris S."/>
            <person name="Van De Geest H."/>
            <person name="Schijlen E."/>
            <person name="Hofte M."/>
            <person name="De Saeger S."/>
            <person name="Haesaert G."/>
            <person name="Waalwijk C."/>
            <person name="Van Der Lee T."/>
        </authorList>
    </citation>
    <scope>NUCLEOTIDE SEQUENCE [LARGE SCALE GENOMIC DNA]</scope>
    <source>
        <strain evidence="7 8">2516</strain>
    </source>
</reference>
<keyword evidence="4" id="KW-0560">Oxidoreductase</keyword>
<dbReference type="InterPro" id="IPR051799">
    <property type="entry name" value="NADH_flavin_oxidoreductase"/>
</dbReference>
<evidence type="ECO:0000256" key="3">
    <source>
        <dbReference type="ARBA" id="ARBA00022643"/>
    </source>
</evidence>
<evidence type="ECO:0000259" key="5">
    <source>
        <dbReference type="Pfam" id="PF00724"/>
    </source>
</evidence>
<dbReference type="Pfam" id="PF08241">
    <property type="entry name" value="Methyltransf_11"/>
    <property type="match status" value="1"/>
</dbReference>
<sequence>MGGTQHFGYWDKDTYWPLPLTPQLRRMEEKLLEIINLPQGSQILDAGCGVGHVTRYFAQNGMRMLGIDIIDWAIDDARNVAKEANLSSTQMRIQKMDYHDLSSIQDSSLDGVYTMQSLSHAYDPKRAMAEFYRVTRPGGRIAMVEVERKTPNTLDDPNDQLTQVMKMVNEYTVMPTNEAAHFDYFKCLLEEAGYTNIEASMSENISTAQSLPDDKINNVYRQWARGGWGLIITGNVQVDDRYLGTSTDLSLNSALSDEAIIKSWSAWAQACKIQGTPTIMQLNHPGRQCPIGAGKHSLLTKNLASSALGLDMGRGLLAKSISKIAFGVPREIDAQEINLIVAKFAQAARLAANSGFAGVEIHASHGYLLDQFLSKQTNLRTDGYGGDAVGRARLLTEVVAAVRNVLPTGSCVGILVSAVEEKDEEHLQDRLKQLDAIVGAGVDYLHISGGTFEKPAMFLGSSLGKVEEKSGRMQPYFQTFSRLLKSRFPSMPIIVTGGFRDRSSIENALVSGDTDMVGIARPAAINPHLAQSTILNQEVNDKSATFHHRKVEAPWIVRQVGVTALNVHMDNAWYLGHLTKFSNLTE</sequence>
<accession>A0A1B8AQ40</accession>
<evidence type="ECO:0000256" key="1">
    <source>
        <dbReference type="ARBA" id="ARBA00005979"/>
    </source>
</evidence>
<dbReference type="Proteomes" id="UP000091967">
    <property type="component" value="Unassembled WGS sequence"/>
</dbReference>
<evidence type="ECO:0000313" key="8">
    <source>
        <dbReference type="Proteomes" id="UP000091967"/>
    </source>
</evidence>
<evidence type="ECO:0000313" key="7">
    <source>
        <dbReference type="EMBL" id="OBS22501.1"/>
    </source>
</evidence>
<dbReference type="Gene3D" id="3.20.20.70">
    <property type="entry name" value="Aldolase class I"/>
    <property type="match status" value="1"/>
</dbReference>
<dbReference type="PANTHER" id="PTHR43656">
    <property type="entry name" value="BINDING OXIDOREDUCTASE, PUTATIVE (AFU_ORTHOLOGUE AFUA_2G08260)-RELATED"/>
    <property type="match status" value="1"/>
</dbReference>
<evidence type="ECO:0008006" key="9">
    <source>
        <dbReference type="Google" id="ProtNLM"/>
    </source>
</evidence>
<dbReference type="GO" id="GO:0010181">
    <property type="term" value="F:FMN binding"/>
    <property type="evidence" value="ECO:0007669"/>
    <property type="project" value="InterPro"/>
</dbReference>
<gene>
    <name evidence="7" type="ORF">FPOA_08838</name>
</gene>
<dbReference type="InterPro" id="IPR001155">
    <property type="entry name" value="OxRdtase_FMN_N"/>
</dbReference>
<evidence type="ECO:0000256" key="4">
    <source>
        <dbReference type="ARBA" id="ARBA00023002"/>
    </source>
</evidence>
<dbReference type="InterPro" id="IPR013216">
    <property type="entry name" value="Methyltransf_11"/>
</dbReference>
<keyword evidence="2" id="KW-0285">Flavoprotein</keyword>
<feature type="domain" description="NADH:flavin oxidoreductase/NADH oxidase N-terminal" evidence="5">
    <location>
        <begin position="213"/>
        <end position="531"/>
    </location>
</feature>
<dbReference type="GO" id="GO:0016491">
    <property type="term" value="F:oxidoreductase activity"/>
    <property type="evidence" value="ECO:0007669"/>
    <property type="project" value="UniProtKB-KW"/>
</dbReference>
<feature type="domain" description="Methyltransferase type 11" evidence="6">
    <location>
        <begin position="44"/>
        <end position="142"/>
    </location>
</feature>
<dbReference type="OMA" id="SCHAMEA"/>
<dbReference type="InterPro" id="IPR029063">
    <property type="entry name" value="SAM-dependent_MTases_sf"/>
</dbReference>
<keyword evidence="8" id="KW-1185">Reference proteome</keyword>
<dbReference type="GO" id="GO:0008757">
    <property type="term" value="F:S-adenosylmethionine-dependent methyltransferase activity"/>
    <property type="evidence" value="ECO:0007669"/>
    <property type="project" value="InterPro"/>
</dbReference>
<organism evidence="7 8">
    <name type="scientific">Fusarium poae</name>
    <dbReference type="NCBI Taxonomy" id="36050"/>
    <lineage>
        <taxon>Eukaryota</taxon>
        <taxon>Fungi</taxon>
        <taxon>Dikarya</taxon>
        <taxon>Ascomycota</taxon>
        <taxon>Pezizomycotina</taxon>
        <taxon>Sordariomycetes</taxon>
        <taxon>Hypocreomycetidae</taxon>
        <taxon>Hypocreales</taxon>
        <taxon>Nectriaceae</taxon>
        <taxon>Fusarium</taxon>
    </lineage>
</organism>
<comment type="caution">
    <text evidence="7">The sequence shown here is derived from an EMBL/GenBank/DDBJ whole genome shotgun (WGS) entry which is preliminary data.</text>
</comment>
<dbReference type="EMBL" id="LYXU01000003">
    <property type="protein sequence ID" value="OBS22501.1"/>
    <property type="molecule type" value="Genomic_DNA"/>
</dbReference>
<evidence type="ECO:0000259" key="6">
    <source>
        <dbReference type="Pfam" id="PF08241"/>
    </source>
</evidence>
<keyword evidence="3" id="KW-0288">FMN</keyword>
<name>A0A1B8AQ40_FUSPO</name>
<evidence type="ECO:0000256" key="2">
    <source>
        <dbReference type="ARBA" id="ARBA00022630"/>
    </source>
</evidence>
<dbReference type="InterPro" id="IPR013785">
    <property type="entry name" value="Aldolase_TIM"/>
</dbReference>
<dbReference type="Gene3D" id="3.40.50.150">
    <property type="entry name" value="Vaccinia Virus protein VP39"/>
    <property type="match status" value="1"/>
</dbReference>
<dbReference type="SUPFAM" id="SSF51395">
    <property type="entry name" value="FMN-linked oxidoreductases"/>
    <property type="match status" value="1"/>
</dbReference>
<dbReference type="SUPFAM" id="SSF53335">
    <property type="entry name" value="S-adenosyl-L-methionine-dependent methyltransferases"/>
    <property type="match status" value="1"/>
</dbReference>
<dbReference type="STRING" id="36050.A0A1B8AQ40"/>
<dbReference type="PANTHER" id="PTHR43656:SF2">
    <property type="entry name" value="BINDING OXIDOREDUCTASE, PUTATIVE (AFU_ORTHOLOGUE AFUA_2G08260)-RELATED"/>
    <property type="match status" value="1"/>
</dbReference>
<dbReference type="CDD" id="cd02440">
    <property type="entry name" value="AdoMet_MTases"/>
    <property type="match status" value="1"/>
</dbReference>
<protein>
    <recommendedName>
        <fullName evidence="9">NADH:flavin oxidoreductase/NADH oxidase N-terminal domain-containing protein</fullName>
    </recommendedName>
</protein>
<dbReference type="AlphaFoldDB" id="A0A1B8AQ40"/>
<proteinExistence type="inferred from homology"/>
<comment type="similarity">
    <text evidence="1">Belongs to the NADH:flavin oxidoreductase/NADH oxidase family.</text>
</comment>